<dbReference type="Proteomes" id="UP001633002">
    <property type="component" value="Unassembled WGS sequence"/>
</dbReference>
<dbReference type="InterPro" id="IPR005162">
    <property type="entry name" value="Retrotrans_gag_dom"/>
</dbReference>
<gene>
    <name evidence="3" type="ORF">R1sor_023734</name>
</gene>
<keyword evidence="4" id="KW-1185">Reference proteome</keyword>
<proteinExistence type="predicted"/>
<dbReference type="PANTHER" id="PTHR33223:SF6">
    <property type="entry name" value="CCHC-TYPE DOMAIN-CONTAINING PROTEIN"/>
    <property type="match status" value="1"/>
</dbReference>
<sequence>MFQKEVITERERRYLSRLVKKQDIVSANISKPEGTSAYFADFSEEDNSSFEDQELVIVENSQQELVVPPNQTPPWLSVHLRNIIRRGIKKRTSGSVLAPMAAPITRLRYPSYRGKESEDPDSFIEEFEQIARANPDLATWEKLKHAFLSEFRVLGFHKTIYNQLVWLERKKKESLRTYTKRFRNLVNRLTCIPEVAQQVEWYVNGLSSSLALQCRLGPQNTMAEIIDTAERYESATQPGGRSKLKARQVESSSSEDESGTSSSDTSSDEWATSQTRRKKRVNCRRCPDEGTSSSEEDRSFPRNSSFDHRPVRTLLQEIAEVRLLIASIKENQGEPLHFHSRCQVCRFPGITQDDVRTLEGPSNRAIEELLRPGEISHEGETDQLIRISLSNLFPRPSLSRPGRGVDAVRPNSRQAVQGVSTLPESQMGEETLMWRETLGYLTLDCEGGNIAAVKSKVQHSRFISR</sequence>
<dbReference type="PANTHER" id="PTHR33223">
    <property type="entry name" value="CCHC-TYPE DOMAIN-CONTAINING PROTEIN"/>
    <property type="match status" value="1"/>
</dbReference>
<accession>A0ABD3GNH7</accession>
<feature type="region of interest" description="Disordered" evidence="1">
    <location>
        <begin position="231"/>
        <end position="306"/>
    </location>
</feature>
<evidence type="ECO:0000313" key="4">
    <source>
        <dbReference type="Proteomes" id="UP001633002"/>
    </source>
</evidence>
<feature type="domain" description="Retrotransposon gag" evidence="2">
    <location>
        <begin position="130"/>
        <end position="207"/>
    </location>
</feature>
<feature type="compositionally biased region" description="Low complexity" evidence="1">
    <location>
        <begin position="259"/>
        <end position="273"/>
    </location>
</feature>
<evidence type="ECO:0000313" key="3">
    <source>
        <dbReference type="EMBL" id="KAL3680778.1"/>
    </source>
</evidence>
<reference evidence="3 4" key="1">
    <citation type="submission" date="2024-09" db="EMBL/GenBank/DDBJ databases">
        <title>Chromosome-scale assembly of Riccia sorocarpa.</title>
        <authorList>
            <person name="Paukszto L."/>
        </authorList>
    </citation>
    <scope>NUCLEOTIDE SEQUENCE [LARGE SCALE GENOMIC DNA]</scope>
    <source>
        <strain evidence="3">LP-2024</strain>
        <tissue evidence="3">Aerial parts of the thallus</tissue>
    </source>
</reference>
<dbReference type="Pfam" id="PF03732">
    <property type="entry name" value="Retrotrans_gag"/>
    <property type="match status" value="1"/>
</dbReference>
<feature type="compositionally biased region" description="Basic and acidic residues" evidence="1">
    <location>
        <begin position="295"/>
        <end position="306"/>
    </location>
</feature>
<protein>
    <recommendedName>
        <fullName evidence="2">Retrotransposon gag domain-containing protein</fullName>
    </recommendedName>
</protein>
<dbReference type="EMBL" id="JBJQOH010000007">
    <property type="protein sequence ID" value="KAL3680778.1"/>
    <property type="molecule type" value="Genomic_DNA"/>
</dbReference>
<evidence type="ECO:0000256" key="1">
    <source>
        <dbReference type="SAM" id="MobiDB-lite"/>
    </source>
</evidence>
<comment type="caution">
    <text evidence="3">The sequence shown here is derived from an EMBL/GenBank/DDBJ whole genome shotgun (WGS) entry which is preliminary data.</text>
</comment>
<dbReference type="AlphaFoldDB" id="A0ABD3GNH7"/>
<name>A0ABD3GNH7_9MARC</name>
<organism evidence="3 4">
    <name type="scientific">Riccia sorocarpa</name>
    <dbReference type="NCBI Taxonomy" id="122646"/>
    <lineage>
        <taxon>Eukaryota</taxon>
        <taxon>Viridiplantae</taxon>
        <taxon>Streptophyta</taxon>
        <taxon>Embryophyta</taxon>
        <taxon>Marchantiophyta</taxon>
        <taxon>Marchantiopsida</taxon>
        <taxon>Marchantiidae</taxon>
        <taxon>Marchantiales</taxon>
        <taxon>Ricciaceae</taxon>
        <taxon>Riccia</taxon>
    </lineage>
</organism>
<evidence type="ECO:0000259" key="2">
    <source>
        <dbReference type="Pfam" id="PF03732"/>
    </source>
</evidence>